<dbReference type="Pfam" id="PF03831">
    <property type="entry name" value="YjdM"/>
    <property type="match status" value="1"/>
</dbReference>
<organism evidence="2 3">
    <name type="scientific">Lactococcus lactis subsp. cremoris</name>
    <name type="common">Streptococcus cremoris</name>
    <dbReference type="NCBI Taxonomy" id="1359"/>
    <lineage>
        <taxon>Bacteria</taxon>
        <taxon>Bacillati</taxon>
        <taxon>Bacillota</taxon>
        <taxon>Bacilli</taxon>
        <taxon>Lactobacillales</taxon>
        <taxon>Streptococcaceae</taxon>
        <taxon>Lactococcus</taxon>
    </lineage>
</organism>
<dbReference type="Proteomes" id="UP000034513">
    <property type="component" value="Unassembled WGS sequence"/>
</dbReference>
<dbReference type="Gene3D" id="2.30.30.40">
    <property type="entry name" value="SH3 Domains"/>
    <property type="match status" value="1"/>
</dbReference>
<dbReference type="SUPFAM" id="SSF82057">
    <property type="entry name" value="Prokaryotic SH3-related domain"/>
    <property type="match status" value="1"/>
</dbReference>
<evidence type="ECO:0000259" key="1">
    <source>
        <dbReference type="Pfam" id="PF03831"/>
    </source>
</evidence>
<comment type="caution">
    <text evidence="2">The sequence shown here is derived from an EMBL/GenBank/DDBJ whole genome shotgun (WGS) entry which is preliminary data.</text>
</comment>
<name>A0ABR5ECF3_LACLC</name>
<sequence>MGCLYIKGLSSLYIHCSSEYTYELSDTSFGCSECGNEFTLEEIEAAGKFIVLDSLGNELETGDDLVIVQDLPVKGMPKPIKQGTKVKNIRINPEGKNEHFIDSKIPGFGAISLKGSVVKKA</sequence>
<reference evidence="2 3" key="1">
    <citation type="submission" date="2015-04" db="EMBL/GenBank/DDBJ databases">
        <title>Evaluation of non-dairy Lactococcus lactis with potential dairy applications reveals extensive phenotype-genotype disparity.</title>
        <authorList>
            <person name="Cavanagh D."/>
            <person name="Casey A."/>
            <person name="Altermann E."/>
            <person name="Cotter P."/>
            <person name="Fitzgerald G.F."/>
            <person name="McAuliffe O."/>
        </authorList>
    </citation>
    <scope>NUCLEOTIDE SEQUENCE [LARGE SCALE GENOMIC DNA]</scope>
    <source>
        <strain evidence="2 3">DPC6856</strain>
    </source>
</reference>
<dbReference type="RefSeq" id="WP_180351003.1">
    <property type="nucleotide sequence ID" value="NZ_JARUWI010000074.1"/>
</dbReference>
<feature type="domain" description="Protein YjdM C-terminal" evidence="1">
    <location>
        <begin position="51"/>
        <end position="121"/>
    </location>
</feature>
<dbReference type="EMBL" id="LAVW01000175">
    <property type="protein sequence ID" value="KKW69413.1"/>
    <property type="molecule type" value="Genomic_DNA"/>
</dbReference>
<proteinExistence type="predicted"/>
<dbReference type="Gene3D" id="2.20.25.10">
    <property type="match status" value="1"/>
</dbReference>
<keyword evidence="3" id="KW-1185">Reference proteome</keyword>
<evidence type="ECO:0000313" key="2">
    <source>
        <dbReference type="EMBL" id="KKW69413.1"/>
    </source>
</evidence>
<protein>
    <submittedName>
        <fullName evidence="2">Alkylphosphonate utilization operon protein PhnA</fullName>
    </submittedName>
</protein>
<evidence type="ECO:0000313" key="3">
    <source>
        <dbReference type="Proteomes" id="UP000034513"/>
    </source>
</evidence>
<accession>A0ABR5ECF3</accession>
<gene>
    <name evidence="2" type="ORF">VN93_2980</name>
</gene>
<dbReference type="InterPro" id="IPR013988">
    <property type="entry name" value="YjdM_C"/>
</dbReference>